<evidence type="ECO:0000256" key="2">
    <source>
        <dbReference type="SAM" id="Phobius"/>
    </source>
</evidence>
<dbReference type="Proteomes" id="UP001316803">
    <property type="component" value="Unassembled WGS sequence"/>
</dbReference>
<gene>
    <name evidence="3" type="ORF">OHC33_011282</name>
</gene>
<reference evidence="3 4" key="1">
    <citation type="submission" date="2022-12" db="EMBL/GenBank/DDBJ databases">
        <title>Genomic features and morphological characterization of a novel Knufia sp. strain isolated from spacecraft assembly facility.</title>
        <authorList>
            <person name="Teixeira M."/>
            <person name="Chander A.M."/>
            <person name="Stajich J.E."/>
            <person name="Venkateswaran K."/>
        </authorList>
    </citation>
    <scope>NUCLEOTIDE SEQUENCE [LARGE SCALE GENOMIC DNA]</scope>
    <source>
        <strain evidence="3 4">FJI-L2-BK-P2</strain>
    </source>
</reference>
<keyword evidence="4" id="KW-1185">Reference proteome</keyword>
<keyword evidence="2" id="KW-0472">Membrane</keyword>
<sequence>MGLHDVHAVWPALACFIVAATLPVAVVLTPRALPPNVKVAFDHRTFLPLCVHHPSPQGVKAQLAAIEATSAGQKETFVVDINLTQRLDSKRPRKEAVMPEVGVCRKAPSHYYTLAMTDTSYRRGNFGPGATGDGFNQCNQRSKITRSPSSSHERGLKPVS</sequence>
<proteinExistence type="predicted"/>
<name>A0AAN8I100_9EURO</name>
<feature type="compositionally biased region" description="Basic and acidic residues" evidence="1">
    <location>
        <begin position="151"/>
        <end position="160"/>
    </location>
</feature>
<evidence type="ECO:0000313" key="4">
    <source>
        <dbReference type="Proteomes" id="UP001316803"/>
    </source>
</evidence>
<keyword evidence="2" id="KW-1133">Transmembrane helix</keyword>
<evidence type="ECO:0000256" key="1">
    <source>
        <dbReference type="SAM" id="MobiDB-lite"/>
    </source>
</evidence>
<dbReference type="EMBL" id="JAKLMC020000096">
    <property type="protein sequence ID" value="KAK5947702.1"/>
    <property type="molecule type" value="Genomic_DNA"/>
</dbReference>
<evidence type="ECO:0000313" key="3">
    <source>
        <dbReference type="EMBL" id="KAK5947702.1"/>
    </source>
</evidence>
<comment type="caution">
    <text evidence="3">The sequence shown here is derived from an EMBL/GenBank/DDBJ whole genome shotgun (WGS) entry which is preliminary data.</text>
</comment>
<accession>A0AAN8I100</accession>
<feature type="transmembrane region" description="Helical" evidence="2">
    <location>
        <begin position="6"/>
        <end position="28"/>
    </location>
</feature>
<feature type="compositionally biased region" description="Polar residues" evidence="1">
    <location>
        <begin position="134"/>
        <end position="150"/>
    </location>
</feature>
<protein>
    <submittedName>
        <fullName evidence="3">Uncharacterized protein</fullName>
    </submittedName>
</protein>
<keyword evidence="2" id="KW-0812">Transmembrane</keyword>
<dbReference type="AlphaFoldDB" id="A0AAN8I100"/>
<organism evidence="3 4">
    <name type="scientific">Knufia fluminis</name>
    <dbReference type="NCBI Taxonomy" id="191047"/>
    <lineage>
        <taxon>Eukaryota</taxon>
        <taxon>Fungi</taxon>
        <taxon>Dikarya</taxon>
        <taxon>Ascomycota</taxon>
        <taxon>Pezizomycotina</taxon>
        <taxon>Eurotiomycetes</taxon>
        <taxon>Chaetothyriomycetidae</taxon>
        <taxon>Chaetothyriales</taxon>
        <taxon>Trichomeriaceae</taxon>
        <taxon>Knufia</taxon>
    </lineage>
</organism>
<feature type="region of interest" description="Disordered" evidence="1">
    <location>
        <begin position="125"/>
        <end position="160"/>
    </location>
</feature>